<dbReference type="InterPro" id="IPR036086">
    <property type="entry name" value="ParB/Sulfiredoxin_sf"/>
</dbReference>
<gene>
    <name evidence="2" type="ORF">PNE09_11875</name>
</gene>
<dbReference type="Pfam" id="PF02195">
    <property type="entry name" value="ParB_N"/>
    <property type="match status" value="1"/>
</dbReference>
<dbReference type="InterPro" id="IPR050336">
    <property type="entry name" value="Chromosome_partition/occlusion"/>
</dbReference>
<dbReference type="AlphaFoldDB" id="A0AAW6D6D4"/>
<protein>
    <submittedName>
        <fullName evidence="2">ParB N-terminal domain-containing protein</fullName>
    </submittedName>
</protein>
<name>A0AAW6D6D4_9FIRM</name>
<dbReference type="GO" id="GO:0007059">
    <property type="term" value="P:chromosome segregation"/>
    <property type="evidence" value="ECO:0007669"/>
    <property type="project" value="TreeGrafter"/>
</dbReference>
<dbReference type="InterPro" id="IPR003115">
    <property type="entry name" value="ParB_N"/>
</dbReference>
<proteinExistence type="predicted"/>
<reference evidence="2" key="1">
    <citation type="submission" date="2023-01" db="EMBL/GenBank/DDBJ databases">
        <title>Human gut microbiome strain richness.</title>
        <authorList>
            <person name="Chen-Liaw A."/>
        </authorList>
    </citation>
    <scope>NUCLEOTIDE SEQUENCE</scope>
    <source>
        <strain evidence="2">1001283st1_G1_1001283B150217_161031</strain>
    </source>
</reference>
<dbReference type="SUPFAM" id="SSF110849">
    <property type="entry name" value="ParB/Sulfiredoxin"/>
    <property type="match status" value="1"/>
</dbReference>
<dbReference type="GO" id="GO:0005694">
    <property type="term" value="C:chromosome"/>
    <property type="evidence" value="ECO:0007669"/>
    <property type="project" value="TreeGrafter"/>
</dbReference>
<evidence type="ECO:0000313" key="3">
    <source>
        <dbReference type="Proteomes" id="UP001210809"/>
    </source>
</evidence>
<sequence length="358" mass="41074">MDYNKMINIKRETNVNDNAFAMPPNKKITDTDDGGGSYYGNDIGVEIEDDYSYMIEDENEDTVKSVKLSKELLSYFLNEIKNIAVSLLEPYHTHTFTVSVTDDFKESINRMGVIEPLLIAQSANYGKYEVISGHRRLEAAKAVGLEKLPCRIAREDTPREILDEIMVITNLQRRNTFTKMELARSLRLLNDSRKKQGYRTDIMSSSGTSTKTELAEEFGISVKKLYMLISFTQLINYFAKKVDDNTLPDKVAYCLAFLSEYEQHIVEEYLTSNPNYVLTADKAERLKDKKDKDKNLDKRTIDAILSAVRQRKTIETTTVKLNTSTFEKYGLKGKTANEISDILEKALQNYFENEQEIE</sequence>
<dbReference type="EMBL" id="JAQLXW010000020">
    <property type="protein sequence ID" value="MDB8004753.1"/>
    <property type="molecule type" value="Genomic_DNA"/>
</dbReference>
<comment type="caution">
    <text evidence="2">The sequence shown here is derived from an EMBL/GenBank/DDBJ whole genome shotgun (WGS) entry which is preliminary data.</text>
</comment>
<dbReference type="SMART" id="SM00470">
    <property type="entry name" value="ParB"/>
    <property type="match status" value="1"/>
</dbReference>
<feature type="domain" description="ParB-like N-terminal" evidence="1">
    <location>
        <begin position="76"/>
        <end position="171"/>
    </location>
</feature>
<dbReference type="PANTHER" id="PTHR33375:SF1">
    <property type="entry name" value="CHROMOSOME-PARTITIONING PROTEIN PARB-RELATED"/>
    <property type="match status" value="1"/>
</dbReference>
<evidence type="ECO:0000313" key="2">
    <source>
        <dbReference type="EMBL" id="MDB8004753.1"/>
    </source>
</evidence>
<dbReference type="PANTHER" id="PTHR33375">
    <property type="entry name" value="CHROMOSOME-PARTITIONING PROTEIN PARB-RELATED"/>
    <property type="match status" value="1"/>
</dbReference>
<dbReference type="Proteomes" id="UP001210809">
    <property type="component" value="Unassembled WGS sequence"/>
</dbReference>
<dbReference type="Gene3D" id="1.10.10.2830">
    <property type="match status" value="1"/>
</dbReference>
<organism evidence="2 3">
    <name type="scientific">[Eubacterium] siraeum</name>
    <dbReference type="NCBI Taxonomy" id="39492"/>
    <lineage>
        <taxon>Bacteria</taxon>
        <taxon>Bacillati</taxon>
        <taxon>Bacillota</taxon>
        <taxon>Clostridia</taxon>
        <taxon>Eubacteriales</taxon>
        <taxon>Oscillospiraceae</taxon>
        <taxon>Oscillospiraceae incertae sedis</taxon>
    </lineage>
</organism>
<dbReference type="Gene3D" id="3.90.1530.10">
    <property type="entry name" value="Conserved hypothetical protein from pyrococcus furiosus pfu- 392566-001, ParB domain"/>
    <property type="match status" value="1"/>
</dbReference>
<evidence type="ECO:0000259" key="1">
    <source>
        <dbReference type="SMART" id="SM00470"/>
    </source>
</evidence>
<accession>A0AAW6D6D4</accession>